<proteinExistence type="inferred from homology"/>
<comment type="cofactor">
    <cofactor evidence="1">
        <name>Mn(2+)</name>
        <dbReference type="ChEBI" id="CHEBI:29035"/>
    </cofactor>
</comment>
<dbReference type="FunFam" id="3.60.40.10:FF:000007">
    <property type="entry name" value="Phosphatase 2C and cyclic nucleotide-binding/kinase domain-containing protein"/>
    <property type="match status" value="1"/>
</dbReference>
<evidence type="ECO:0000256" key="5">
    <source>
        <dbReference type="ARBA" id="ARBA00022801"/>
    </source>
</evidence>
<keyword evidence="11" id="KW-0862">Zinc</keyword>
<dbReference type="InterPro" id="IPR000222">
    <property type="entry name" value="PP2C_BS"/>
</dbReference>
<name>A0AAE2CTV7_9LAMI</name>
<dbReference type="PANTHER" id="PTHR46405:SF2">
    <property type="entry name" value="OS05G0141500 PROTEIN"/>
    <property type="match status" value="1"/>
</dbReference>
<evidence type="ECO:0000256" key="14">
    <source>
        <dbReference type="SAM" id="MobiDB-lite"/>
    </source>
</evidence>
<dbReference type="InterPro" id="IPR013083">
    <property type="entry name" value="Znf_RING/FYVE/PHD"/>
</dbReference>
<feature type="region of interest" description="Disordered" evidence="14">
    <location>
        <begin position="698"/>
        <end position="721"/>
    </location>
</feature>
<evidence type="ECO:0000313" key="17">
    <source>
        <dbReference type="EMBL" id="KAK4433969.1"/>
    </source>
</evidence>
<protein>
    <recommendedName>
        <fullName evidence="3">protein-serine/threonine phosphatase</fullName>
        <ecNumber evidence="3">3.1.3.16</ecNumber>
    </recommendedName>
</protein>
<evidence type="ECO:0000256" key="1">
    <source>
        <dbReference type="ARBA" id="ARBA00001936"/>
    </source>
</evidence>
<accession>A0AAE2CTV7</accession>
<dbReference type="Pfam" id="PF20235">
    <property type="entry name" value="PIR2-like_helical"/>
    <property type="match status" value="1"/>
</dbReference>
<dbReference type="PROSITE" id="PS01032">
    <property type="entry name" value="PPM_1"/>
    <property type="match status" value="1"/>
</dbReference>
<feature type="domain" description="RING-type" evidence="15">
    <location>
        <begin position="1237"/>
        <end position="1277"/>
    </location>
</feature>
<dbReference type="PROSITE" id="PS50089">
    <property type="entry name" value="ZF_RING_2"/>
    <property type="match status" value="1"/>
</dbReference>
<keyword evidence="4" id="KW-0479">Metal-binding</keyword>
<evidence type="ECO:0000256" key="9">
    <source>
        <dbReference type="ARBA" id="ARBA00047761"/>
    </source>
</evidence>
<evidence type="ECO:0000313" key="18">
    <source>
        <dbReference type="Proteomes" id="UP001293254"/>
    </source>
</evidence>
<dbReference type="InterPro" id="IPR036457">
    <property type="entry name" value="PPM-type-like_dom_sf"/>
</dbReference>
<dbReference type="EMBL" id="JACGWO010000002">
    <property type="protein sequence ID" value="KAK4433969.1"/>
    <property type="molecule type" value="Genomic_DNA"/>
</dbReference>
<feature type="coiled-coil region" evidence="13">
    <location>
        <begin position="965"/>
        <end position="1048"/>
    </location>
</feature>
<dbReference type="GO" id="GO:0008270">
    <property type="term" value="F:zinc ion binding"/>
    <property type="evidence" value="ECO:0007669"/>
    <property type="project" value="UniProtKB-KW"/>
</dbReference>
<dbReference type="Pfam" id="PF13920">
    <property type="entry name" value="zf-C3HC4_3"/>
    <property type="match status" value="1"/>
</dbReference>
<dbReference type="GO" id="GO:0004722">
    <property type="term" value="F:protein serine/threonine phosphatase activity"/>
    <property type="evidence" value="ECO:0007669"/>
    <property type="project" value="UniProtKB-EC"/>
</dbReference>
<evidence type="ECO:0000256" key="11">
    <source>
        <dbReference type="PROSITE-ProRule" id="PRU00175"/>
    </source>
</evidence>
<dbReference type="InterPro" id="IPR046934">
    <property type="entry name" value="PIR2-like"/>
</dbReference>
<evidence type="ECO:0000256" key="10">
    <source>
        <dbReference type="ARBA" id="ARBA00048336"/>
    </source>
</evidence>
<feature type="region of interest" description="Disordered" evidence="14">
    <location>
        <begin position="407"/>
        <end position="435"/>
    </location>
</feature>
<dbReference type="Pfam" id="PF00481">
    <property type="entry name" value="PP2C"/>
    <property type="match status" value="1"/>
</dbReference>
<keyword evidence="18" id="KW-1185">Reference proteome</keyword>
<keyword evidence="8" id="KW-0464">Manganese</keyword>
<comment type="similarity">
    <text evidence="12">Belongs to the PP2C family.</text>
</comment>
<keyword evidence="5 12" id="KW-0378">Hydrolase</keyword>
<evidence type="ECO:0000256" key="4">
    <source>
        <dbReference type="ARBA" id="ARBA00022723"/>
    </source>
</evidence>
<dbReference type="Gene3D" id="3.60.40.10">
    <property type="entry name" value="PPM-type phosphatase domain"/>
    <property type="match status" value="1"/>
</dbReference>
<dbReference type="InterPro" id="IPR001841">
    <property type="entry name" value="Znf_RING"/>
</dbReference>
<feature type="compositionally biased region" description="Polar residues" evidence="14">
    <location>
        <begin position="699"/>
        <end position="721"/>
    </location>
</feature>
<dbReference type="Proteomes" id="UP001293254">
    <property type="component" value="Unassembled WGS sequence"/>
</dbReference>
<dbReference type="Gene3D" id="3.30.40.10">
    <property type="entry name" value="Zinc/RING finger domain, C3HC4 (zinc finger)"/>
    <property type="match status" value="1"/>
</dbReference>
<dbReference type="CDD" id="cd00143">
    <property type="entry name" value="PP2Cc"/>
    <property type="match status" value="1"/>
</dbReference>
<dbReference type="SUPFAM" id="SSF57850">
    <property type="entry name" value="RING/U-box"/>
    <property type="match status" value="1"/>
</dbReference>
<gene>
    <name evidence="17" type="ORF">Salat_0559600</name>
</gene>
<keyword evidence="13" id="KW-0175">Coiled coil</keyword>
<dbReference type="PROSITE" id="PS51746">
    <property type="entry name" value="PPM_2"/>
    <property type="match status" value="1"/>
</dbReference>
<dbReference type="PANTHER" id="PTHR46405">
    <property type="entry name" value="OS05G0141500 PROTEIN"/>
    <property type="match status" value="1"/>
</dbReference>
<dbReference type="CDD" id="cd23128">
    <property type="entry name" value="RING-HC_MIP1-like"/>
    <property type="match status" value="1"/>
</dbReference>
<evidence type="ECO:0000256" key="6">
    <source>
        <dbReference type="ARBA" id="ARBA00022842"/>
    </source>
</evidence>
<evidence type="ECO:0000259" key="15">
    <source>
        <dbReference type="PROSITE" id="PS50089"/>
    </source>
</evidence>
<dbReference type="InterPro" id="IPR001932">
    <property type="entry name" value="PPM-type_phosphatase-like_dom"/>
</dbReference>
<evidence type="ECO:0000256" key="7">
    <source>
        <dbReference type="ARBA" id="ARBA00022912"/>
    </source>
</evidence>
<organism evidence="17 18">
    <name type="scientific">Sesamum alatum</name>
    <dbReference type="NCBI Taxonomy" id="300844"/>
    <lineage>
        <taxon>Eukaryota</taxon>
        <taxon>Viridiplantae</taxon>
        <taxon>Streptophyta</taxon>
        <taxon>Embryophyta</taxon>
        <taxon>Tracheophyta</taxon>
        <taxon>Spermatophyta</taxon>
        <taxon>Magnoliopsida</taxon>
        <taxon>eudicotyledons</taxon>
        <taxon>Gunneridae</taxon>
        <taxon>Pentapetalae</taxon>
        <taxon>asterids</taxon>
        <taxon>lamiids</taxon>
        <taxon>Lamiales</taxon>
        <taxon>Pedaliaceae</taxon>
        <taxon>Sesamum</taxon>
    </lineage>
</organism>
<comment type="catalytic activity">
    <reaction evidence="9">
        <text>O-phospho-L-seryl-[protein] + H2O = L-seryl-[protein] + phosphate</text>
        <dbReference type="Rhea" id="RHEA:20629"/>
        <dbReference type="Rhea" id="RHEA-COMP:9863"/>
        <dbReference type="Rhea" id="RHEA-COMP:11604"/>
        <dbReference type="ChEBI" id="CHEBI:15377"/>
        <dbReference type="ChEBI" id="CHEBI:29999"/>
        <dbReference type="ChEBI" id="CHEBI:43474"/>
        <dbReference type="ChEBI" id="CHEBI:83421"/>
        <dbReference type="EC" id="3.1.3.16"/>
    </reaction>
</comment>
<keyword evidence="11" id="KW-0863">Zinc-finger</keyword>
<evidence type="ECO:0000256" key="3">
    <source>
        <dbReference type="ARBA" id="ARBA00013081"/>
    </source>
</evidence>
<comment type="catalytic activity">
    <reaction evidence="10">
        <text>O-phospho-L-threonyl-[protein] + H2O = L-threonyl-[protein] + phosphate</text>
        <dbReference type="Rhea" id="RHEA:47004"/>
        <dbReference type="Rhea" id="RHEA-COMP:11060"/>
        <dbReference type="Rhea" id="RHEA-COMP:11605"/>
        <dbReference type="ChEBI" id="CHEBI:15377"/>
        <dbReference type="ChEBI" id="CHEBI:30013"/>
        <dbReference type="ChEBI" id="CHEBI:43474"/>
        <dbReference type="ChEBI" id="CHEBI:61977"/>
        <dbReference type="EC" id="3.1.3.16"/>
    </reaction>
</comment>
<evidence type="ECO:0000256" key="12">
    <source>
        <dbReference type="RuleBase" id="RU003465"/>
    </source>
</evidence>
<comment type="caution">
    <text evidence="17">The sequence shown here is derived from an EMBL/GenBank/DDBJ whole genome shotgun (WGS) entry which is preliminary data.</text>
</comment>
<reference evidence="17" key="1">
    <citation type="submission" date="2020-06" db="EMBL/GenBank/DDBJ databases">
        <authorList>
            <person name="Li T."/>
            <person name="Hu X."/>
            <person name="Zhang T."/>
            <person name="Song X."/>
            <person name="Zhang H."/>
            <person name="Dai N."/>
            <person name="Sheng W."/>
            <person name="Hou X."/>
            <person name="Wei L."/>
        </authorList>
    </citation>
    <scope>NUCLEOTIDE SEQUENCE</scope>
    <source>
        <strain evidence="17">3651</strain>
        <tissue evidence="17">Leaf</tissue>
    </source>
</reference>
<comment type="cofactor">
    <cofactor evidence="2">
        <name>Mg(2+)</name>
        <dbReference type="ChEBI" id="CHEBI:18420"/>
    </cofactor>
</comment>
<dbReference type="SUPFAM" id="SSF81606">
    <property type="entry name" value="PP2C-like"/>
    <property type="match status" value="1"/>
</dbReference>
<evidence type="ECO:0000256" key="13">
    <source>
        <dbReference type="SAM" id="Coils"/>
    </source>
</evidence>
<evidence type="ECO:0000259" key="16">
    <source>
        <dbReference type="PROSITE" id="PS51746"/>
    </source>
</evidence>
<dbReference type="SMART" id="SM00332">
    <property type="entry name" value="PP2Cc"/>
    <property type="match status" value="1"/>
</dbReference>
<evidence type="ECO:0000256" key="2">
    <source>
        <dbReference type="ARBA" id="ARBA00001946"/>
    </source>
</evidence>
<keyword evidence="7 12" id="KW-0904">Protein phosphatase</keyword>
<sequence length="1290" mass="141743">MGAMHGKCCCKCSTSSDGEDKEEHRGAYTGQNTHILANLSLDFVDVPSHRFRLGYSVLTQRGYYPESPEKENQDSYCIRTNIQGNPNVHFFGVFDGHGLFGTQCSNFVKDRLVEILSNDAALLDDPVNAYSAAFLATNDELHNSDIDDSMSGTTAITALVVGDKLYVANVGDSRAVLAVKEGSKVLAQDLSCDQTPFRKDECERVKLCGARVLSVDQVEGLKDPGIQSWGDEETGGNDPPRLWVQDGMYPGTAFTRSVGDSMAERIGVIADPEVSTVQLTPSHPFFVVASDGVFEFLSSQTVVDMVNKYADPRDACSAIAGQSYKLCLTSVDIVTSHSNTRLALELKASSPVSTPENKRAPPLPSKCCYIEKLMSRPTFDCFKTISPLRIGMASMVAKACSSTSSQMPALTVQERGSRNKRKFRADPPLGDPNKTVTVPQNECTSFEISADKFEVIPSHGHTNACNMYCLNQDSSDALKLGLGLSCSVGASEVGPSQPREEMEASMNEFHDADWSDLTESQLEELLLSNLDMIFKSAIKKIVASGYGEDVASKAILRSGLWYGCKDTVSNIVENALAFLRSGQEIDPSREHYFEDLEQMEKYILAELVCLLREVRPFFSTGDAMWCLLICDMNVSHACAMDTDPLGSCIGDASSNGISSISSQPQLRMEPRSLESNISVPCKPNASVAYASKCPPEASNLASNQGEDSLQSEAPNVTDGPNMNLKSSVVLNGLVPGEECNNSTSNINEKPFSAAGISHTNTEEKFVGSRKLSGIAKREYILRQKSIHFERHYRAHGSKSTSRAGKLSGFSGLVLDKKLKAVAESTGLNAKNSFKIGKAVSFDVPQNDVNHNISTSTGLTSGPTSGMETNSGNSLPVVPVNSSPSLTVADTELSLSFPAKGIANPMPISYSDEAANCSYVGASNDKSLGQWVPQDRKDEMAMKMVSRVRELQNQLQEWTEWANQKVMQAARRLSKDKAELKTLRQEKEEVERLKKEKQTLEESTMKKLSEMENALCKASGQVERANGAVGRLQVENAALRREMEAAKLRAAESASSCQEVLKREKMTLVKFQSWEKQKTLFQEDLAAEKRKLMHLQQKLQQAKDALYQAEVRLNQEEKAKDELLTQASSFRKEREQIEASAKSEEDMIKLRAENNLLKYKDDIERLEKEISQLRLKTDSSKIAALRRGIDGSYASKVTDSTNTRALKDSAMSYISRAVTSTDLKDLTGNGGVKRERECVMCLSEEMSVVFLPCAHQVVCTTCNELHEKQGMKDCPSCRSPIQRRVCVRYHS</sequence>
<dbReference type="EC" id="3.1.3.16" evidence="3"/>
<feature type="coiled-coil region" evidence="13">
    <location>
        <begin position="1084"/>
        <end position="1182"/>
    </location>
</feature>
<dbReference type="InterPro" id="IPR046527">
    <property type="entry name" value="PIR2-like_helical"/>
</dbReference>
<keyword evidence="6" id="KW-0460">Magnesium</keyword>
<feature type="domain" description="PPM-type phosphatase" evidence="16">
    <location>
        <begin position="54"/>
        <end position="346"/>
    </location>
</feature>
<evidence type="ECO:0000256" key="8">
    <source>
        <dbReference type="ARBA" id="ARBA00023211"/>
    </source>
</evidence>
<reference evidence="17" key="2">
    <citation type="journal article" date="2024" name="Plant">
        <title>Genomic evolution and insights into agronomic trait innovations of Sesamum species.</title>
        <authorList>
            <person name="Miao H."/>
            <person name="Wang L."/>
            <person name="Qu L."/>
            <person name="Liu H."/>
            <person name="Sun Y."/>
            <person name="Le M."/>
            <person name="Wang Q."/>
            <person name="Wei S."/>
            <person name="Zheng Y."/>
            <person name="Lin W."/>
            <person name="Duan Y."/>
            <person name="Cao H."/>
            <person name="Xiong S."/>
            <person name="Wang X."/>
            <person name="Wei L."/>
            <person name="Li C."/>
            <person name="Ma Q."/>
            <person name="Ju M."/>
            <person name="Zhao R."/>
            <person name="Li G."/>
            <person name="Mu C."/>
            <person name="Tian Q."/>
            <person name="Mei H."/>
            <person name="Zhang T."/>
            <person name="Gao T."/>
            <person name="Zhang H."/>
        </authorList>
    </citation>
    <scope>NUCLEOTIDE SEQUENCE</scope>
    <source>
        <strain evidence="17">3651</strain>
    </source>
</reference>